<dbReference type="Pfam" id="PF00957">
    <property type="entry name" value="Synaptobrevin"/>
    <property type="match status" value="1"/>
</dbReference>
<evidence type="ECO:0000313" key="5">
    <source>
        <dbReference type="Proteomes" id="UP001605036"/>
    </source>
</evidence>
<feature type="region of interest" description="Disordered" evidence="2">
    <location>
        <begin position="139"/>
        <end position="163"/>
    </location>
</feature>
<evidence type="ECO:0000313" key="4">
    <source>
        <dbReference type="EMBL" id="KAL2643056.1"/>
    </source>
</evidence>
<keyword evidence="1" id="KW-0175">Coiled coil</keyword>
<organism evidence="4 5">
    <name type="scientific">Riccia fluitans</name>
    <dbReference type="NCBI Taxonomy" id="41844"/>
    <lineage>
        <taxon>Eukaryota</taxon>
        <taxon>Viridiplantae</taxon>
        <taxon>Streptophyta</taxon>
        <taxon>Embryophyta</taxon>
        <taxon>Marchantiophyta</taxon>
        <taxon>Marchantiopsida</taxon>
        <taxon>Marchantiidae</taxon>
        <taxon>Marchantiales</taxon>
        <taxon>Ricciaceae</taxon>
        <taxon>Riccia</taxon>
    </lineage>
</organism>
<dbReference type="EMBL" id="JBHFFA010000002">
    <property type="protein sequence ID" value="KAL2643056.1"/>
    <property type="molecule type" value="Genomic_DNA"/>
</dbReference>
<dbReference type="Gene3D" id="1.20.5.110">
    <property type="match status" value="1"/>
</dbReference>
<evidence type="ECO:0000256" key="2">
    <source>
        <dbReference type="SAM" id="MobiDB-lite"/>
    </source>
</evidence>
<dbReference type="AlphaFoldDB" id="A0ABD1Z5J7"/>
<comment type="caution">
    <text evidence="4">The sequence shown here is derived from an EMBL/GenBank/DDBJ whole genome shotgun (WGS) entry which is preliminary data.</text>
</comment>
<gene>
    <name evidence="4" type="ORF">R1flu_010643</name>
</gene>
<dbReference type="SUPFAM" id="SSF58038">
    <property type="entry name" value="SNARE fusion complex"/>
    <property type="match status" value="1"/>
</dbReference>
<evidence type="ECO:0000256" key="1">
    <source>
        <dbReference type="PROSITE-ProRule" id="PRU00290"/>
    </source>
</evidence>
<dbReference type="CDD" id="cd15873">
    <property type="entry name" value="R-SNARE_STXBP5_6"/>
    <property type="match status" value="1"/>
</dbReference>
<sequence length="235" mass="25897">MTIARIRIRKVGNRGRRSRVPGLLVDWLARPWSSPVAKTSVNKSEDLKRSGSGPNSELQAEGKSNSMGITTPSAQTSEQPRGKLSKSAEVAPESHQQTTHLASKIKVKQEKGVKGIILGVGKELKRVATTLGYTVHDHIPSSKNKKSKAAKERQLLMSDAGKPQVRDTDEIKRAYGHTTDTGHAAKLAHEKLCERGKKLTAIQDRSSQLESEAANFASLAQDLQKKMENRKWYKL</sequence>
<feature type="domain" description="V-SNARE coiled-coil homology" evidence="3">
    <location>
        <begin position="170"/>
        <end position="230"/>
    </location>
</feature>
<dbReference type="InterPro" id="IPR042855">
    <property type="entry name" value="V_SNARE_CC"/>
</dbReference>
<dbReference type="Proteomes" id="UP001605036">
    <property type="component" value="Unassembled WGS sequence"/>
</dbReference>
<keyword evidence="5" id="KW-1185">Reference proteome</keyword>
<accession>A0ABD1Z5J7</accession>
<feature type="region of interest" description="Disordered" evidence="2">
    <location>
        <begin position="35"/>
        <end position="103"/>
    </location>
</feature>
<protein>
    <recommendedName>
        <fullName evidence="3">V-SNARE coiled-coil homology domain-containing protein</fullName>
    </recommendedName>
</protein>
<evidence type="ECO:0000259" key="3">
    <source>
        <dbReference type="PROSITE" id="PS50892"/>
    </source>
</evidence>
<dbReference type="PROSITE" id="PS50892">
    <property type="entry name" value="V_SNARE"/>
    <property type="match status" value="1"/>
</dbReference>
<feature type="compositionally biased region" description="Polar residues" evidence="2">
    <location>
        <begin position="52"/>
        <end position="79"/>
    </location>
</feature>
<name>A0ABD1Z5J7_9MARC</name>
<reference evidence="4 5" key="1">
    <citation type="submission" date="2024-09" db="EMBL/GenBank/DDBJ databases">
        <title>Chromosome-scale assembly of Riccia fluitans.</title>
        <authorList>
            <person name="Paukszto L."/>
            <person name="Sawicki J."/>
            <person name="Karawczyk K."/>
            <person name="Piernik-Szablinska J."/>
            <person name="Szczecinska M."/>
            <person name="Mazdziarz M."/>
        </authorList>
    </citation>
    <scope>NUCLEOTIDE SEQUENCE [LARGE SCALE GENOMIC DNA]</scope>
    <source>
        <strain evidence="4">Rf_01</strain>
        <tissue evidence="4">Aerial parts of the thallus</tissue>
    </source>
</reference>
<proteinExistence type="predicted"/>